<accession>A0ABS8Q8C8</accession>
<organism evidence="2 3">
    <name type="scientific">Massilia phyllostachyos</name>
    <dbReference type="NCBI Taxonomy" id="2898585"/>
    <lineage>
        <taxon>Bacteria</taxon>
        <taxon>Pseudomonadati</taxon>
        <taxon>Pseudomonadota</taxon>
        <taxon>Betaproteobacteria</taxon>
        <taxon>Burkholderiales</taxon>
        <taxon>Oxalobacteraceae</taxon>
        <taxon>Telluria group</taxon>
        <taxon>Massilia</taxon>
    </lineage>
</organism>
<comment type="caution">
    <text evidence="2">The sequence shown here is derived from an EMBL/GenBank/DDBJ whole genome shotgun (WGS) entry which is preliminary data.</text>
</comment>
<dbReference type="RefSeq" id="WP_231059296.1">
    <property type="nucleotide sequence ID" value="NZ_JAJNOC010000005.1"/>
</dbReference>
<dbReference type="InterPro" id="IPR012902">
    <property type="entry name" value="N_methyl_site"/>
</dbReference>
<protein>
    <submittedName>
        <fullName evidence="2">Type II secretion system GspH family protein</fullName>
    </submittedName>
</protein>
<name>A0ABS8Q8C8_9BURK</name>
<evidence type="ECO:0000256" key="1">
    <source>
        <dbReference type="SAM" id="Phobius"/>
    </source>
</evidence>
<evidence type="ECO:0000313" key="2">
    <source>
        <dbReference type="EMBL" id="MCD2518009.1"/>
    </source>
</evidence>
<keyword evidence="1" id="KW-0472">Membrane</keyword>
<dbReference type="SUPFAM" id="SSF54523">
    <property type="entry name" value="Pili subunits"/>
    <property type="match status" value="1"/>
</dbReference>
<dbReference type="Proteomes" id="UP001179361">
    <property type="component" value="Unassembled WGS sequence"/>
</dbReference>
<proteinExistence type="predicted"/>
<dbReference type="EMBL" id="JAJNOC010000005">
    <property type="protein sequence ID" value="MCD2518009.1"/>
    <property type="molecule type" value="Genomic_DNA"/>
</dbReference>
<dbReference type="NCBIfam" id="TIGR02532">
    <property type="entry name" value="IV_pilin_GFxxxE"/>
    <property type="match status" value="1"/>
</dbReference>
<keyword evidence="1" id="KW-0812">Transmembrane</keyword>
<keyword evidence="3" id="KW-1185">Reference proteome</keyword>
<dbReference type="Gene3D" id="3.30.700.10">
    <property type="entry name" value="Glycoprotein, Type 4 Pilin"/>
    <property type="match status" value="1"/>
</dbReference>
<sequence length="283" mass="29570">MKRQHGFTLVELIVVMVLIGIIAGVLALQVGPTIQGYLAVERRATLTSLADTALRKVATDVRSAVPNSLRLITPQCLELVPTIDGGRYRAGPDRDNAADPGRFLDPFEKKSSFDVLTAFTNPVSAGDAVVIGNQNTEDLYSGANMFGIAAIANTPGASTGEHRITLDAPQELPAGYDGGRFVVVPGGQRSVIYVCDATGKVANGKGTGTLYRVTSATLNAQPTCPTVTAAMPIVATHVESCGFVYSPNQGATQESGFAQLRLKLTNGGESVSLTMGAHVVNVP</sequence>
<reference evidence="2" key="1">
    <citation type="submission" date="2021-11" db="EMBL/GenBank/DDBJ databases">
        <title>The complete genome of Massilia sp sp. G4R7.</title>
        <authorList>
            <person name="Liu L."/>
            <person name="Yue J."/>
            <person name="Yuan J."/>
            <person name="Yang F."/>
            <person name="Li L."/>
        </authorList>
    </citation>
    <scope>NUCLEOTIDE SEQUENCE</scope>
    <source>
        <strain evidence="2">G4R7</strain>
    </source>
</reference>
<evidence type="ECO:0000313" key="3">
    <source>
        <dbReference type="Proteomes" id="UP001179361"/>
    </source>
</evidence>
<feature type="transmembrane region" description="Helical" evidence="1">
    <location>
        <begin position="7"/>
        <end position="28"/>
    </location>
</feature>
<dbReference type="Pfam" id="PF07963">
    <property type="entry name" value="N_methyl"/>
    <property type="match status" value="1"/>
</dbReference>
<gene>
    <name evidence="2" type="ORF">LQ564_16985</name>
</gene>
<keyword evidence="1" id="KW-1133">Transmembrane helix</keyword>
<dbReference type="InterPro" id="IPR045584">
    <property type="entry name" value="Pilin-like"/>
</dbReference>
<dbReference type="PROSITE" id="PS00409">
    <property type="entry name" value="PROKAR_NTER_METHYL"/>
    <property type="match status" value="1"/>
</dbReference>